<keyword evidence="1 2" id="KW-0807">Transducer</keyword>
<dbReference type="InterPro" id="IPR004089">
    <property type="entry name" value="MCPsignal_dom"/>
</dbReference>
<reference evidence="5" key="1">
    <citation type="journal article" date="2022" name="Int. J. Syst. Evol. Microbiol.">
        <title>Pseudomonas aegrilactucae sp. nov. and Pseudomonas morbosilactucae sp. nov., pathogens causing bacterial rot of lettuce in Japan.</title>
        <authorList>
            <person name="Sawada H."/>
            <person name="Fujikawa T."/>
            <person name="Satou M."/>
        </authorList>
    </citation>
    <scope>NUCLEOTIDE SEQUENCE</scope>
    <source>
        <strain evidence="5">0166_1</strain>
    </source>
</reference>
<evidence type="ECO:0000259" key="4">
    <source>
        <dbReference type="PROSITE" id="PS50111"/>
    </source>
</evidence>
<evidence type="ECO:0000256" key="2">
    <source>
        <dbReference type="PROSITE-ProRule" id="PRU00284"/>
    </source>
</evidence>
<evidence type="ECO:0000313" key="6">
    <source>
        <dbReference type="Proteomes" id="UP001162834"/>
    </source>
</evidence>
<dbReference type="PANTHER" id="PTHR32089">
    <property type="entry name" value="METHYL-ACCEPTING CHEMOTAXIS PROTEIN MCPB"/>
    <property type="match status" value="1"/>
</dbReference>
<accession>A0A9E6XW91</accession>
<sequence>MALGVLWIITLTITLTRYESALSTYDRADRAALVSRAQTSFRNNLIDRVQAVERGLDGDSVGGDLRNLDREFAAAERQAQTAGPTADAVASLASIQRASTRLRVAADRALTTSGEPGHAADVAAYRAAADDLQEAILGFSDTQRTKVDATRADARHIADQAMWWAIGLGGFAILVGSVLTIWSSRLLQRLFNRIRATADTLAEASLEMRAAAQEAAAATSEQSAAIAQTAATIEEMTATATAIAASAETTASAAAQTSDVMDDLLQQSDAIARRSLDLGQGGQQIGDILKLINDIAERTNLLALNASIEAARAGEAGRGFAVVATEVRKLAERSVRSTESISRIVSSLQDDTNATILATEQGQKRAADVVELMQSTGEEIEDTLRATEQQRGAADQVSLAMAEIRSAAQQLAAEQERRLDTTRQVEQLVKSLERTLVEAGVSPRNGHRPPE</sequence>
<keyword evidence="6" id="KW-1185">Reference proteome</keyword>
<protein>
    <recommendedName>
        <fullName evidence="4">Methyl-accepting transducer domain-containing protein</fullName>
    </recommendedName>
</protein>
<keyword evidence="3" id="KW-0472">Membrane</keyword>
<keyword evidence="3" id="KW-0812">Transmembrane</keyword>
<dbReference type="EMBL" id="CP087164">
    <property type="protein sequence ID" value="UGS34972.1"/>
    <property type="molecule type" value="Genomic_DNA"/>
</dbReference>
<evidence type="ECO:0000256" key="3">
    <source>
        <dbReference type="SAM" id="Phobius"/>
    </source>
</evidence>
<evidence type="ECO:0000313" key="5">
    <source>
        <dbReference type="EMBL" id="UGS34972.1"/>
    </source>
</evidence>
<dbReference type="GO" id="GO:0007165">
    <property type="term" value="P:signal transduction"/>
    <property type="evidence" value="ECO:0007669"/>
    <property type="project" value="UniProtKB-KW"/>
</dbReference>
<dbReference type="SMART" id="SM00283">
    <property type="entry name" value="MA"/>
    <property type="match status" value="1"/>
</dbReference>
<evidence type="ECO:0000256" key="1">
    <source>
        <dbReference type="ARBA" id="ARBA00023224"/>
    </source>
</evidence>
<dbReference type="Gene3D" id="1.10.287.950">
    <property type="entry name" value="Methyl-accepting chemotaxis protein"/>
    <property type="match status" value="1"/>
</dbReference>
<feature type="transmembrane region" description="Helical" evidence="3">
    <location>
        <begin position="161"/>
        <end position="182"/>
    </location>
</feature>
<dbReference type="Proteomes" id="UP001162834">
    <property type="component" value="Chromosome"/>
</dbReference>
<gene>
    <name evidence="5" type="ORF">DSM104329_01356</name>
</gene>
<dbReference type="PANTHER" id="PTHR32089:SF112">
    <property type="entry name" value="LYSOZYME-LIKE PROTEIN-RELATED"/>
    <property type="match status" value="1"/>
</dbReference>
<dbReference type="AlphaFoldDB" id="A0A9E6XW91"/>
<name>A0A9E6XW91_9ACTN</name>
<dbReference type="KEGG" id="sbae:DSM104329_01356"/>
<dbReference type="Pfam" id="PF00015">
    <property type="entry name" value="MCPsignal"/>
    <property type="match status" value="1"/>
</dbReference>
<proteinExistence type="predicted"/>
<dbReference type="PROSITE" id="PS50111">
    <property type="entry name" value="CHEMOTAXIS_TRANSDUC_2"/>
    <property type="match status" value="1"/>
</dbReference>
<keyword evidence="3" id="KW-1133">Transmembrane helix</keyword>
<feature type="domain" description="Methyl-accepting transducer" evidence="4">
    <location>
        <begin position="197"/>
        <end position="426"/>
    </location>
</feature>
<dbReference type="GO" id="GO:0016020">
    <property type="term" value="C:membrane"/>
    <property type="evidence" value="ECO:0007669"/>
    <property type="project" value="InterPro"/>
</dbReference>
<organism evidence="5 6">
    <name type="scientific">Capillimicrobium parvum</name>
    <dbReference type="NCBI Taxonomy" id="2884022"/>
    <lineage>
        <taxon>Bacteria</taxon>
        <taxon>Bacillati</taxon>
        <taxon>Actinomycetota</taxon>
        <taxon>Thermoleophilia</taxon>
        <taxon>Solirubrobacterales</taxon>
        <taxon>Capillimicrobiaceae</taxon>
        <taxon>Capillimicrobium</taxon>
    </lineage>
</organism>
<dbReference type="SUPFAM" id="SSF58104">
    <property type="entry name" value="Methyl-accepting chemotaxis protein (MCP) signaling domain"/>
    <property type="match status" value="1"/>
</dbReference>